<dbReference type="Gene3D" id="3.40.630.10">
    <property type="entry name" value="Zn peptidases"/>
    <property type="match status" value="1"/>
</dbReference>
<evidence type="ECO:0000259" key="10">
    <source>
        <dbReference type="Pfam" id="PF07687"/>
    </source>
</evidence>
<evidence type="ECO:0000256" key="1">
    <source>
        <dbReference type="ARBA" id="ARBA00001947"/>
    </source>
</evidence>
<evidence type="ECO:0000256" key="6">
    <source>
        <dbReference type="ARBA" id="ARBA00022723"/>
    </source>
</evidence>
<evidence type="ECO:0000256" key="7">
    <source>
        <dbReference type="ARBA" id="ARBA00022801"/>
    </source>
</evidence>
<dbReference type="Proteomes" id="UP000229498">
    <property type="component" value="Unassembled WGS sequence"/>
</dbReference>
<protein>
    <submittedName>
        <fullName evidence="11">Acetylornithine deacetylase</fullName>
    </submittedName>
</protein>
<dbReference type="InterPro" id="IPR036264">
    <property type="entry name" value="Bact_exopeptidase_dim_dom"/>
</dbReference>
<dbReference type="InterPro" id="IPR050072">
    <property type="entry name" value="Peptidase_M20A"/>
</dbReference>
<dbReference type="InterPro" id="IPR001261">
    <property type="entry name" value="ArgE/DapE_CS"/>
</dbReference>
<keyword evidence="9" id="KW-0170">Cobalt</keyword>
<dbReference type="GO" id="GO:0046872">
    <property type="term" value="F:metal ion binding"/>
    <property type="evidence" value="ECO:0007669"/>
    <property type="project" value="UniProtKB-KW"/>
</dbReference>
<evidence type="ECO:0000313" key="12">
    <source>
        <dbReference type="Proteomes" id="UP000229498"/>
    </source>
</evidence>
<dbReference type="EMBL" id="PHIG01000063">
    <property type="protein sequence ID" value="PJK27546.1"/>
    <property type="molecule type" value="Genomic_DNA"/>
</dbReference>
<dbReference type="SUPFAM" id="SSF53187">
    <property type="entry name" value="Zn-dependent exopeptidases"/>
    <property type="match status" value="1"/>
</dbReference>
<dbReference type="InterPro" id="IPR002933">
    <property type="entry name" value="Peptidase_M20"/>
</dbReference>
<dbReference type="Pfam" id="PF01546">
    <property type="entry name" value="Peptidase_M20"/>
    <property type="match status" value="1"/>
</dbReference>
<sequence length="385" mass="41839">MNSQTDNAIEILERLVGFDTTSRDSNLPLIDWTRDYLDGLGIESRKVMSEDGRKANLVATIGGEGDGGIVLSGHTDVVPVDGQDWHTDPFRLTRKGDRLYGRGASDMKGFIACALAAAPRLKENRLSRPVHFAFSHDEEVGCLGVGGIIDHFATAGLRPAMCLVGEPTMMRVVNAQKGCTVFHTTLKGREVHSSQIDRGVNTVYYGAELVSFIAGLAEERMQRPAPAFDPPYTTVHVGLMHGGTAVNIVPNHCEIRWEYRAVPGDDGADIRKRVQAFIEENLLPRMRKGFPEASVETIVKADVPGLAPEPDGAAETLFKRLAVRNDTEAVSYGTEGGIFQEAGMSTVICGPGDIGVAHQPNEFVDVDQISRCMDLMDRLIAHLAD</sequence>
<dbReference type="GO" id="GO:0008777">
    <property type="term" value="F:acetylornithine deacetylase activity"/>
    <property type="evidence" value="ECO:0007669"/>
    <property type="project" value="TreeGrafter"/>
</dbReference>
<keyword evidence="12" id="KW-1185">Reference proteome</keyword>
<gene>
    <name evidence="11" type="primary">argE</name>
    <name evidence="11" type="ORF">CVT23_21780</name>
</gene>
<keyword evidence="8" id="KW-0862">Zinc</keyword>
<comment type="caution">
    <text evidence="11">The sequence shown here is derived from an EMBL/GenBank/DDBJ whole genome shotgun (WGS) entry which is preliminary data.</text>
</comment>
<dbReference type="GO" id="GO:0006526">
    <property type="term" value="P:L-arginine biosynthetic process"/>
    <property type="evidence" value="ECO:0007669"/>
    <property type="project" value="UniProtKB-KW"/>
</dbReference>
<evidence type="ECO:0000256" key="4">
    <source>
        <dbReference type="ARBA" id="ARBA00022571"/>
    </source>
</evidence>
<keyword evidence="4" id="KW-0055">Arginine biosynthesis</keyword>
<comment type="cofactor">
    <cofactor evidence="1">
        <name>Zn(2+)</name>
        <dbReference type="ChEBI" id="CHEBI:29105"/>
    </cofactor>
</comment>
<reference evidence="11 12" key="1">
    <citation type="submission" date="2017-11" db="EMBL/GenBank/DDBJ databases">
        <title>Draft genome sequence of Rhizobiales bacterium SY3-13.</title>
        <authorList>
            <person name="Sun C."/>
        </authorList>
    </citation>
    <scope>NUCLEOTIDE SEQUENCE [LARGE SCALE GENOMIC DNA]</scope>
    <source>
        <strain evidence="11 12">SY3-13</strain>
    </source>
</reference>
<evidence type="ECO:0000313" key="11">
    <source>
        <dbReference type="EMBL" id="PJK27546.1"/>
    </source>
</evidence>
<dbReference type="RefSeq" id="WP_109795259.1">
    <property type="nucleotide sequence ID" value="NZ_PHIG01000063.1"/>
</dbReference>
<organism evidence="11 12">
    <name type="scientific">Minwuia thermotolerans</name>
    <dbReference type="NCBI Taxonomy" id="2056226"/>
    <lineage>
        <taxon>Bacteria</taxon>
        <taxon>Pseudomonadati</taxon>
        <taxon>Pseudomonadota</taxon>
        <taxon>Alphaproteobacteria</taxon>
        <taxon>Minwuiales</taxon>
        <taxon>Minwuiaceae</taxon>
        <taxon>Minwuia</taxon>
    </lineage>
</organism>
<keyword evidence="6" id="KW-0479">Metal-binding</keyword>
<dbReference type="SUPFAM" id="SSF55031">
    <property type="entry name" value="Bacterial exopeptidase dimerisation domain"/>
    <property type="match status" value="1"/>
</dbReference>
<keyword evidence="7" id="KW-0378">Hydrolase</keyword>
<dbReference type="PROSITE" id="PS00759">
    <property type="entry name" value="ARGE_DAPE_CPG2_2"/>
    <property type="match status" value="1"/>
</dbReference>
<comment type="similarity">
    <text evidence="2">Belongs to the peptidase M20A family. ArgE subfamily.</text>
</comment>
<dbReference type="Pfam" id="PF07687">
    <property type="entry name" value="M20_dimer"/>
    <property type="match status" value="1"/>
</dbReference>
<evidence type="ECO:0000256" key="2">
    <source>
        <dbReference type="ARBA" id="ARBA00005691"/>
    </source>
</evidence>
<evidence type="ECO:0000256" key="5">
    <source>
        <dbReference type="ARBA" id="ARBA00022605"/>
    </source>
</evidence>
<dbReference type="InterPro" id="IPR011650">
    <property type="entry name" value="Peptidase_M20_dimer"/>
</dbReference>
<proteinExistence type="inferred from homology"/>
<dbReference type="OrthoDB" id="9809784at2"/>
<dbReference type="NCBIfam" id="NF005710">
    <property type="entry name" value="PRK07522.1"/>
    <property type="match status" value="1"/>
</dbReference>
<evidence type="ECO:0000256" key="8">
    <source>
        <dbReference type="ARBA" id="ARBA00022833"/>
    </source>
</evidence>
<dbReference type="PANTHER" id="PTHR43808">
    <property type="entry name" value="ACETYLORNITHINE DEACETYLASE"/>
    <property type="match status" value="1"/>
</dbReference>
<accession>A0A2M9FVP9</accession>
<dbReference type="InterPro" id="IPR010169">
    <property type="entry name" value="AcOrn-deacetyl"/>
</dbReference>
<keyword evidence="3" id="KW-0963">Cytoplasm</keyword>
<feature type="domain" description="Peptidase M20 dimerisation" evidence="10">
    <location>
        <begin position="175"/>
        <end position="283"/>
    </location>
</feature>
<keyword evidence="5" id="KW-0028">Amino-acid biosynthesis</keyword>
<dbReference type="AlphaFoldDB" id="A0A2M9FVP9"/>
<evidence type="ECO:0000256" key="9">
    <source>
        <dbReference type="ARBA" id="ARBA00023285"/>
    </source>
</evidence>
<name>A0A2M9FVP9_9PROT</name>
<dbReference type="CDD" id="cd03894">
    <property type="entry name" value="M20_ArgE"/>
    <property type="match status" value="1"/>
</dbReference>
<evidence type="ECO:0000256" key="3">
    <source>
        <dbReference type="ARBA" id="ARBA00022490"/>
    </source>
</evidence>
<dbReference type="Gene3D" id="3.30.70.360">
    <property type="match status" value="1"/>
</dbReference>
<dbReference type="NCBIfam" id="TIGR01892">
    <property type="entry name" value="AcOrn-deacetyl"/>
    <property type="match status" value="1"/>
</dbReference>
<dbReference type="PANTHER" id="PTHR43808:SF31">
    <property type="entry name" value="N-ACETYL-L-CITRULLINE DEACETYLASE"/>
    <property type="match status" value="1"/>
</dbReference>